<dbReference type="InterPro" id="IPR007420">
    <property type="entry name" value="DUF465"/>
</dbReference>
<dbReference type="AlphaFoldDB" id="A0A251WXV1"/>
<sequence length="82" mass="9263">MSHTPHQLPDEFPEFAKTLQALKLVDAHFAKLVDQYDEANQKIHLAETNVTPMDDIGIIELRKERLALKDDIAARLKLAAEA</sequence>
<reference evidence="1 2" key="1">
    <citation type="submission" date="2016-12" db="EMBL/GenBank/DDBJ databases">
        <title>The draft genome sequence of HSLHS2.</title>
        <authorList>
            <person name="Hu D."/>
            <person name="Wang L."/>
            <person name="Shao Z."/>
        </authorList>
    </citation>
    <scope>NUCLEOTIDE SEQUENCE [LARGE SCALE GENOMIC DNA]</scope>
    <source>
        <strain evidence="1">MCCC 1A06712</strain>
    </source>
</reference>
<dbReference type="OrthoDB" id="1263265at2"/>
<dbReference type="Gene3D" id="6.10.280.50">
    <property type="match status" value="1"/>
</dbReference>
<protein>
    <recommendedName>
        <fullName evidence="3">DUF465 domain-containing protein</fullName>
    </recommendedName>
</protein>
<keyword evidence="2" id="KW-1185">Reference proteome</keyword>
<dbReference type="RefSeq" id="WP_086451677.1">
    <property type="nucleotide sequence ID" value="NZ_MSPP01000003.1"/>
</dbReference>
<dbReference type="Pfam" id="PF04325">
    <property type="entry name" value="DUF465"/>
    <property type="match status" value="1"/>
</dbReference>
<dbReference type="InterPro" id="IPR038444">
    <property type="entry name" value="DUF465_sf"/>
</dbReference>
<evidence type="ECO:0000313" key="1">
    <source>
        <dbReference type="EMBL" id="OUD09202.1"/>
    </source>
</evidence>
<evidence type="ECO:0000313" key="2">
    <source>
        <dbReference type="Proteomes" id="UP000194664"/>
    </source>
</evidence>
<dbReference type="Proteomes" id="UP000194664">
    <property type="component" value="Unassembled WGS sequence"/>
</dbReference>
<organism evidence="1 2">
    <name type="scientific">Marivivens niveibacter</name>
    <dbReference type="NCBI Taxonomy" id="1930667"/>
    <lineage>
        <taxon>Bacteria</taxon>
        <taxon>Pseudomonadati</taxon>
        <taxon>Pseudomonadota</taxon>
        <taxon>Alphaproteobacteria</taxon>
        <taxon>Rhodobacterales</taxon>
        <taxon>Paracoccaceae</taxon>
        <taxon>Marivivens group</taxon>
        <taxon>Marivivens</taxon>
    </lineage>
</organism>
<name>A0A251WXV1_9RHOB</name>
<accession>A0A251WXV1</accession>
<evidence type="ECO:0008006" key="3">
    <source>
        <dbReference type="Google" id="ProtNLM"/>
    </source>
</evidence>
<comment type="caution">
    <text evidence="1">The sequence shown here is derived from an EMBL/GenBank/DDBJ whole genome shotgun (WGS) entry which is preliminary data.</text>
</comment>
<gene>
    <name evidence="1" type="ORF">BVC71_10905</name>
</gene>
<proteinExistence type="predicted"/>
<dbReference type="EMBL" id="MSPP01000003">
    <property type="protein sequence ID" value="OUD09202.1"/>
    <property type="molecule type" value="Genomic_DNA"/>
</dbReference>